<proteinExistence type="predicted"/>
<dbReference type="InterPro" id="IPR017930">
    <property type="entry name" value="Myb_dom"/>
</dbReference>
<feature type="region of interest" description="Disordered" evidence="3">
    <location>
        <begin position="968"/>
        <end position="1006"/>
    </location>
</feature>
<feature type="domain" description="HTH myb-type" evidence="5">
    <location>
        <begin position="63"/>
        <end position="117"/>
    </location>
</feature>
<keyword evidence="1" id="KW-0677">Repeat</keyword>
<feature type="domain" description="Myb-like" evidence="4">
    <location>
        <begin position="11"/>
        <end position="62"/>
    </location>
</feature>
<dbReference type="SUPFAM" id="SSF46689">
    <property type="entry name" value="Homeodomain-like"/>
    <property type="match status" value="1"/>
</dbReference>
<accession>A0A8J6C4W0</accession>
<dbReference type="InterPro" id="IPR009057">
    <property type="entry name" value="Homeodomain-like_sf"/>
</dbReference>
<organism evidence="6 7">
    <name type="scientific">Diacronema lutheri</name>
    <name type="common">Unicellular marine alga</name>
    <name type="synonym">Monochrysis lutheri</name>
    <dbReference type="NCBI Taxonomy" id="2081491"/>
    <lineage>
        <taxon>Eukaryota</taxon>
        <taxon>Haptista</taxon>
        <taxon>Haptophyta</taxon>
        <taxon>Pavlovophyceae</taxon>
        <taxon>Pavlovales</taxon>
        <taxon>Pavlovaceae</taxon>
        <taxon>Diacronema</taxon>
    </lineage>
</organism>
<feature type="domain" description="Myb-like" evidence="4">
    <location>
        <begin position="63"/>
        <end position="113"/>
    </location>
</feature>
<dbReference type="PROSITE" id="PS50090">
    <property type="entry name" value="MYB_LIKE"/>
    <property type="match status" value="2"/>
</dbReference>
<dbReference type="PANTHER" id="PTHR45614:SF25">
    <property type="entry name" value="MYB PROTEIN"/>
    <property type="match status" value="1"/>
</dbReference>
<dbReference type="EMBL" id="JAGTXO010000022">
    <property type="protein sequence ID" value="KAG8462067.1"/>
    <property type="molecule type" value="Genomic_DNA"/>
</dbReference>
<feature type="compositionally biased region" description="Low complexity" evidence="3">
    <location>
        <begin position="190"/>
        <end position="221"/>
    </location>
</feature>
<dbReference type="PANTHER" id="PTHR45614">
    <property type="entry name" value="MYB PROTEIN-RELATED"/>
    <property type="match status" value="1"/>
</dbReference>
<dbReference type="OrthoDB" id="2143914at2759"/>
<evidence type="ECO:0000256" key="2">
    <source>
        <dbReference type="ARBA" id="ARBA00023125"/>
    </source>
</evidence>
<dbReference type="CDD" id="cd00167">
    <property type="entry name" value="SANT"/>
    <property type="match status" value="2"/>
</dbReference>
<dbReference type="Gene3D" id="1.10.10.60">
    <property type="entry name" value="Homeodomain-like"/>
    <property type="match status" value="2"/>
</dbReference>
<feature type="compositionally biased region" description="Polar residues" evidence="3">
    <location>
        <begin position="989"/>
        <end position="999"/>
    </location>
</feature>
<feature type="compositionally biased region" description="Polar residues" evidence="3">
    <location>
        <begin position="779"/>
        <end position="789"/>
    </location>
</feature>
<feature type="region of interest" description="Disordered" evidence="3">
    <location>
        <begin position="891"/>
        <end position="952"/>
    </location>
</feature>
<gene>
    <name evidence="6" type="ORF">KFE25_011517</name>
</gene>
<feature type="compositionally biased region" description="Basic residues" evidence="3">
    <location>
        <begin position="222"/>
        <end position="239"/>
    </location>
</feature>
<protein>
    <submittedName>
        <fullName evidence="6">Uncharacterized protein</fullName>
    </submittedName>
</protein>
<name>A0A8J6C4W0_DIALT</name>
<evidence type="ECO:0000259" key="4">
    <source>
        <dbReference type="PROSITE" id="PS50090"/>
    </source>
</evidence>
<keyword evidence="7" id="KW-1185">Reference proteome</keyword>
<evidence type="ECO:0000256" key="1">
    <source>
        <dbReference type="ARBA" id="ARBA00022737"/>
    </source>
</evidence>
<dbReference type="AlphaFoldDB" id="A0A8J6C4W0"/>
<keyword evidence="2" id="KW-0238">DNA-binding</keyword>
<feature type="region of interest" description="Disordered" evidence="3">
    <location>
        <begin position="779"/>
        <end position="843"/>
    </location>
</feature>
<dbReference type="SMART" id="SM00717">
    <property type="entry name" value="SANT"/>
    <property type="match status" value="2"/>
</dbReference>
<evidence type="ECO:0000256" key="3">
    <source>
        <dbReference type="SAM" id="MobiDB-lite"/>
    </source>
</evidence>
<comment type="caution">
    <text evidence="6">The sequence shown here is derived from an EMBL/GenBank/DDBJ whole genome shotgun (WGS) entry which is preliminary data.</text>
</comment>
<evidence type="ECO:0000259" key="5">
    <source>
        <dbReference type="PROSITE" id="PS51294"/>
    </source>
</evidence>
<dbReference type="Pfam" id="PF00249">
    <property type="entry name" value="Myb_DNA-binding"/>
    <property type="match status" value="2"/>
</dbReference>
<dbReference type="GO" id="GO:0000981">
    <property type="term" value="F:DNA-binding transcription factor activity, RNA polymerase II-specific"/>
    <property type="evidence" value="ECO:0007669"/>
    <property type="project" value="TreeGrafter"/>
</dbReference>
<feature type="region of interest" description="Disordered" evidence="3">
    <location>
        <begin position="1"/>
        <end position="21"/>
    </location>
</feature>
<evidence type="ECO:0000313" key="7">
    <source>
        <dbReference type="Proteomes" id="UP000751190"/>
    </source>
</evidence>
<feature type="compositionally biased region" description="Polar residues" evidence="3">
    <location>
        <begin position="807"/>
        <end position="816"/>
    </location>
</feature>
<feature type="compositionally biased region" description="Basic and acidic residues" evidence="3">
    <location>
        <begin position="12"/>
        <end position="21"/>
    </location>
</feature>
<dbReference type="GO" id="GO:0005634">
    <property type="term" value="C:nucleus"/>
    <property type="evidence" value="ECO:0007669"/>
    <property type="project" value="TreeGrafter"/>
</dbReference>
<feature type="domain" description="HTH myb-type" evidence="5">
    <location>
        <begin position="16"/>
        <end position="62"/>
    </location>
</feature>
<dbReference type="PROSITE" id="PS51294">
    <property type="entry name" value="HTH_MYB"/>
    <property type="match status" value="2"/>
</dbReference>
<dbReference type="InterPro" id="IPR001005">
    <property type="entry name" value="SANT/Myb"/>
</dbReference>
<feature type="region of interest" description="Disordered" evidence="3">
    <location>
        <begin position="185"/>
        <end position="243"/>
    </location>
</feature>
<evidence type="ECO:0000313" key="6">
    <source>
        <dbReference type="EMBL" id="KAG8462067.1"/>
    </source>
</evidence>
<feature type="compositionally biased region" description="Low complexity" evidence="3">
    <location>
        <begin position="973"/>
        <end position="988"/>
    </location>
</feature>
<dbReference type="FunFam" id="1.10.10.60:FF:000010">
    <property type="entry name" value="Transcriptional activator Myb isoform A"/>
    <property type="match status" value="1"/>
</dbReference>
<dbReference type="Proteomes" id="UP000751190">
    <property type="component" value="Unassembled WGS sequence"/>
</dbReference>
<reference evidence="6" key="1">
    <citation type="submission" date="2021-05" db="EMBL/GenBank/DDBJ databases">
        <title>The genome of the haptophyte Pavlova lutheri (Diacronema luteri, Pavlovales) - a model for lipid biosynthesis in eukaryotic algae.</title>
        <authorList>
            <person name="Hulatt C.J."/>
            <person name="Posewitz M.C."/>
        </authorList>
    </citation>
    <scope>NUCLEOTIDE SEQUENCE</scope>
    <source>
        <strain evidence="6">NIVA-4/92</strain>
    </source>
</reference>
<dbReference type="InterPro" id="IPR050560">
    <property type="entry name" value="MYB_TF"/>
</dbReference>
<sequence>MHPSQHSLHAASESHRRAWGKEEDEQLRELVMRFGTQQWTLIATHLQGRNGKQCRERWHNQLDDNIKKDAWSAEEDAILLEGHRRLGNKWAEIAKLIPGRTDNAVKNHWNSALRQQFRQREEEMGPYNPELEEEDARVAAMRALEAAAAASRTAHIAHHAHAGGEYPGAFAHGAVVGMRMQPCAQHQPPHVGAQHAQHASAQRHQLLMLQQQQQQQQQQHLQLHHHHQLHHRQHHHHHHEQQLQYGAIQEQQLQYGAVQEQQQQYGAVQEQQQQYGAVQEQQLQYGAVQEQRQQYGAVQEHAAQALTPHLYSSYAHPAPPVHGGADANIRPPSMSRAAAPVPLHHAHTAAAAGSAGCAGGACAAPAPSAPLAPASQSTQPPPSVAEYAAIKRLLRQNPLSPLSQLLLPSIDDESVLTPAARGVSKHALAFRALLSLLRAGSPTELQNATMFLNHIVSAGSDDAAAGAVNGVADSAGAGVQHVCAPGASVHPTATAVPMPMRACAPACMQHEAVLAPMAPYGPACGGGGEWVLTPTGMDGMLTPSGSGLHVDFSSYGPLTPSLYSPHAHHPHAHAAAFAQQQQQCGFGGGGGCSCCGHAPVHMHAQPCIGPPPLAYVGAQQQLAAGLACAPAPVQLPHDGADAAHGPAHAVTSARLRAFRRPSPLVPPSSGGFNCAAADAVAAGRANAPRPFYAGAHGAPVEGSVSWAQPMSCAVGGVAAMVSTGGNGGAAGALRPDCGAGGYEHAQMGVSTKPPVFLRRQSSGVAVEDAQRWADEVVNGSTVPTPTQEHLPSAGAEPHLSNGRRSTRQNAGHASTGASPRAPVPSSPRIMRAQSPRALASGPEALHGAADHGAVGNGCGGALGASGSVHGGGGGGGSSVTPRALAAGAGAGAGADADADAGGGAAPSPTSGAGGASSTGLKRPRSVRDLSIDVPAQHGGKRGPSGANSEANHRVRMADVLSAVRAADDGVRAPSTDGSGAGPDDGSASRQPSNAPTPLGSTEPPLLSSTRFGLTPFILGMSPLSIIEFLAGEGLLDADADPEARAAASSPHLGLGSGPGFY</sequence>
<dbReference type="GO" id="GO:0000978">
    <property type="term" value="F:RNA polymerase II cis-regulatory region sequence-specific DNA binding"/>
    <property type="evidence" value="ECO:0007669"/>
    <property type="project" value="TreeGrafter"/>
</dbReference>